<dbReference type="Proteomes" id="UP001165060">
    <property type="component" value="Unassembled WGS sequence"/>
</dbReference>
<dbReference type="InterPro" id="IPR020796">
    <property type="entry name" value="ORC5"/>
</dbReference>
<evidence type="ECO:0000313" key="4">
    <source>
        <dbReference type="Proteomes" id="UP001165060"/>
    </source>
</evidence>
<dbReference type="EMBL" id="BRYB01001437">
    <property type="protein sequence ID" value="GMI25778.1"/>
    <property type="molecule type" value="Genomic_DNA"/>
</dbReference>
<protein>
    <recommendedName>
        <fullName evidence="2">Origin recognition complex subunit 5 C-terminal domain-containing protein</fullName>
    </recommendedName>
</protein>
<feature type="compositionally biased region" description="Basic residues" evidence="1">
    <location>
        <begin position="27"/>
        <end position="36"/>
    </location>
</feature>
<organism evidence="3 4">
    <name type="scientific">Tetraparma gracilis</name>
    <dbReference type="NCBI Taxonomy" id="2962635"/>
    <lineage>
        <taxon>Eukaryota</taxon>
        <taxon>Sar</taxon>
        <taxon>Stramenopiles</taxon>
        <taxon>Ochrophyta</taxon>
        <taxon>Bolidophyceae</taxon>
        <taxon>Parmales</taxon>
        <taxon>Triparmaceae</taxon>
        <taxon>Tetraparma</taxon>
    </lineage>
</organism>
<gene>
    <name evidence="3" type="ORF">TeGR_g10562</name>
</gene>
<proteinExistence type="predicted"/>
<name>A0ABQ6MG73_9STRA</name>
<feature type="domain" description="Origin recognition complex subunit 5 C-terminal" evidence="2">
    <location>
        <begin position="1"/>
        <end position="130"/>
    </location>
</feature>
<dbReference type="Pfam" id="PF14630">
    <property type="entry name" value="ORC5_C"/>
    <property type="match status" value="1"/>
</dbReference>
<evidence type="ECO:0000313" key="3">
    <source>
        <dbReference type="EMBL" id="GMI25778.1"/>
    </source>
</evidence>
<accession>A0ABQ6MG73</accession>
<dbReference type="PANTHER" id="PTHR12705">
    <property type="entry name" value="ORIGIN RECOGNITION COMPLEX SUBUNIT 5"/>
    <property type="match status" value="1"/>
</dbReference>
<evidence type="ECO:0000256" key="1">
    <source>
        <dbReference type="SAM" id="MobiDB-lite"/>
    </source>
</evidence>
<dbReference type="PANTHER" id="PTHR12705:SF0">
    <property type="entry name" value="ORIGIN RECOGNITION COMPLEX SUBUNIT 5"/>
    <property type="match status" value="1"/>
</dbReference>
<comment type="caution">
    <text evidence="3">The sequence shown here is derived from an EMBL/GenBank/DDBJ whole genome shotgun (WGS) entry which is preliminary data.</text>
</comment>
<feature type="non-terminal residue" evidence="3">
    <location>
        <position position="1"/>
    </location>
</feature>
<feature type="region of interest" description="Disordered" evidence="1">
    <location>
        <begin position="19"/>
        <end position="43"/>
    </location>
</feature>
<sequence>YVIVAAFVCQTNNPSTDKTLFTSTSAGRRKKRRKGAKPLDNESPAYAAGRAAAGSFPLERLLSVLASLCPPELRIAGVVYGVVDSLVSLGLLWKDTGEGVDMPVRLKCLMEKDRVRGIAEEIDITLDEYLLGG</sequence>
<dbReference type="InterPro" id="IPR047088">
    <property type="entry name" value="ORC5_C"/>
</dbReference>
<reference evidence="3 4" key="1">
    <citation type="journal article" date="2023" name="Commun. Biol.">
        <title>Genome analysis of Parmales, the sister group of diatoms, reveals the evolutionary specialization of diatoms from phago-mixotrophs to photoautotrophs.</title>
        <authorList>
            <person name="Ban H."/>
            <person name="Sato S."/>
            <person name="Yoshikawa S."/>
            <person name="Yamada K."/>
            <person name="Nakamura Y."/>
            <person name="Ichinomiya M."/>
            <person name="Sato N."/>
            <person name="Blanc-Mathieu R."/>
            <person name="Endo H."/>
            <person name="Kuwata A."/>
            <person name="Ogata H."/>
        </authorList>
    </citation>
    <scope>NUCLEOTIDE SEQUENCE [LARGE SCALE GENOMIC DNA]</scope>
</reference>
<evidence type="ECO:0000259" key="2">
    <source>
        <dbReference type="Pfam" id="PF14630"/>
    </source>
</evidence>
<keyword evidence="4" id="KW-1185">Reference proteome</keyword>